<name>A0A061B950_CYBFA</name>
<sequence length="346" mass="39782">MIRFVRAFSRAPSVQRQLEKDEIAKAINLLSSRSFDSVTSDEKAKYINYFTRALNSDIKPTKVSNVSANHFSQSLLGLNSILKVSPASGTSDTLDPVSTKDLISRCETEEQVLEIFETLLIAQDLSTSNFKLVLMNKHVKDMTYLNSRLDFMKLHNLKILVCSRALMLKDFKLAKEIFSDNIDQWLTLRDGDHLPKLLEKSLYQLIWKINRDINSLKSLTYTQRSYILLLESIPRQYHSLASLSLNYTLTNNQQLFMEFLSLLVSQPVSATSNKYIQQLIRLNVQNSISSETDNEMTIQKYRYINGLLELAEEMSKSYDGELVNKLVMKVHETDDVVLNETVLRFI</sequence>
<dbReference type="AlphaFoldDB" id="A0A061B950"/>
<evidence type="ECO:0000313" key="3">
    <source>
        <dbReference type="Proteomes" id="UP000189513"/>
    </source>
</evidence>
<dbReference type="VEuPathDB" id="FungiDB:BON22_0897"/>
<dbReference type="Proteomes" id="UP000189513">
    <property type="component" value="Unassembled WGS sequence"/>
</dbReference>
<gene>
    <name evidence="2" type="ORF">BON22_0897</name>
    <name evidence="1" type="ORF">CYFA0S_20e01574g</name>
</gene>
<reference evidence="3" key="2">
    <citation type="journal article" date="2017" name="Genome Announc.">
        <title>Genome sequences of Cyberlindnera fabianii 65, Pichia kudriavzevii 129, and Saccharomyces cerevisiae 131 isolated from fermented masau fruits in Zimbabwe.</title>
        <authorList>
            <person name="van Rijswijck I.M.H."/>
            <person name="Derks M.F.L."/>
            <person name="Abee T."/>
            <person name="de Ridder D."/>
            <person name="Smid E.J."/>
        </authorList>
    </citation>
    <scope>NUCLEOTIDE SEQUENCE [LARGE SCALE GENOMIC DNA]</scope>
    <source>
        <strain evidence="3">65</strain>
    </source>
</reference>
<dbReference type="EMBL" id="LK052905">
    <property type="protein sequence ID" value="CDR45904.1"/>
    <property type="molecule type" value="Genomic_DNA"/>
</dbReference>
<dbReference type="EMBL" id="MPUK01000001">
    <property type="protein sequence ID" value="ONH70012.1"/>
    <property type="molecule type" value="Genomic_DNA"/>
</dbReference>
<protein>
    <submittedName>
        <fullName evidence="1">CYFA0S20e01574g1_1</fullName>
    </submittedName>
</protein>
<keyword evidence="3" id="KW-1185">Reference proteome</keyword>
<dbReference type="OMA" id="VCSRALM"/>
<organism evidence="1">
    <name type="scientific">Cyberlindnera fabianii</name>
    <name type="common">Yeast</name>
    <name type="synonym">Hansenula fabianii</name>
    <dbReference type="NCBI Taxonomy" id="36022"/>
    <lineage>
        <taxon>Eukaryota</taxon>
        <taxon>Fungi</taxon>
        <taxon>Dikarya</taxon>
        <taxon>Ascomycota</taxon>
        <taxon>Saccharomycotina</taxon>
        <taxon>Saccharomycetes</taxon>
        <taxon>Phaffomycetales</taxon>
        <taxon>Phaffomycetaceae</taxon>
        <taxon>Cyberlindnera</taxon>
    </lineage>
</organism>
<reference evidence="2" key="3">
    <citation type="submission" date="2017-01" db="EMBL/GenBank/DDBJ databases">
        <authorList>
            <person name="Mah S.A."/>
            <person name="Swanson W.J."/>
            <person name="Moy G.W."/>
            <person name="Vacquier V.D."/>
        </authorList>
    </citation>
    <scope>NUCLEOTIDE SEQUENCE [LARGE SCALE GENOMIC DNA]</scope>
    <source>
        <strain evidence="2">65</strain>
    </source>
</reference>
<evidence type="ECO:0000313" key="1">
    <source>
        <dbReference type="EMBL" id="CDR45904.1"/>
    </source>
</evidence>
<reference evidence="1" key="1">
    <citation type="journal article" date="2014" name="Genome Announc.">
        <title>Genome sequence of the yeast Cyberlindnera fabianii (Hansenula fabianii).</title>
        <authorList>
            <person name="Freel K.C."/>
            <person name="Sarilar V."/>
            <person name="Neuveglise C."/>
            <person name="Devillers H."/>
            <person name="Friedrich A."/>
            <person name="Schacherer J."/>
        </authorList>
    </citation>
    <scope>NUCLEOTIDE SEQUENCE</scope>
    <source>
        <strain evidence="1">YJS4271</strain>
    </source>
</reference>
<proteinExistence type="predicted"/>
<dbReference type="OrthoDB" id="3980430at2759"/>
<accession>A0A061B950</accession>
<evidence type="ECO:0000313" key="2">
    <source>
        <dbReference type="EMBL" id="ONH70012.1"/>
    </source>
</evidence>